<evidence type="ECO:0000313" key="4">
    <source>
        <dbReference type="EMBL" id="MCE7007857.1"/>
    </source>
</evidence>
<dbReference type="PANTHER" id="PTHR19328">
    <property type="entry name" value="HEDGEHOG-INTERACTING PROTEIN"/>
    <property type="match status" value="1"/>
</dbReference>
<name>A0ABS8ZPY6_9PSEU</name>
<dbReference type="PANTHER" id="PTHR19328:SF13">
    <property type="entry name" value="HIPL1 PROTEIN"/>
    <property type="match status" value="1"/>
</dbReference>
<reference evidence="4 5" key="1">
    <citation type="submission" date="2021-12" db="EMBL/GenBank/DDBJ databases">
        <title>Genome sequence of Kibdelosporangium philippinense ATCC 49844.</title>
        <authorList>
            <person name="Fedorov E.A."/>
            <person name="Omeragic M."/>
            <person name="Shalygina K.F."/>
            <person name="Maclea K.S."/>
        </authorList>
    </citation>
    <scope>NUCLEOTIDE SEQUENCE [LARGE SCALE GENOMIC DNA]</scope>
    <source>
        <strain evidence="4 5">ATCC 49844</strain>
    </source>
</reference>
<dbReference type="Gene3D" id="2.120.10.30">
    <property type="entry name" value="TolB, C-terminal domain"/>
    <property type="match status" value="1"/>
</dbReference>
<sequence>MSRSGWRLAACCVAAGLALSGCVSFAEQPAPAKWTQQPELAPESGPSEGGGSGGNNGPGRGGGGGPQTPVPPPEGCKDYHPAVVGTCMDTIDSVAPFPNSDPPAGLAGERKSGRVLQVRYGNTPNPVTTIPVDGTTDGGLTGLALSPTYTEDQLIYAYITTPTDNRVVRFAAGDTPKPVLTGIPRGPSGNRGALLRDLTGNLLVATGDAGNPALAADPKSLAGKLLRIDTTGKPAKGNPDPSTAVIASGFHAPGGICIGADARPWVTDRGPQRDAIYHVEPGKPLGNAVWTWPDKPGVAGCVVTPAVLMVAASTAGNMQNLPLNPEGVITAKPTVSLQDKEGFGRLGGMAVLNPNYALAGTVNKSGGTPVSSDDRVVLISTTAANAGTGGKD</sequence>
<feature type="signal peptide" evidence="2">
    <location>
        <begin position="1"/>
        <end position="26"/>
    </location>
</feature>
<feature type="compositionally biased region" description="Gly residues" evidence="1">
    <location>
        <begin position="47"/>
        <end position="66"/>
    </location>
</feature>
<feature type="region of interest" description="Disordered" evidence="1">
    <location>
        <begin position="33"/>
        <end position="77"/>
    </location>
</feature>
<accession>A0ABS8ZPY6</accession>
<dbReference type="EMBL" id="JAJVCN010000003">
    <property type="protein sequence ID" value="MCE7007857.1"/>
    <property type="molecule type" value="Genomic_DNA"/>
</dbReference>
<dbReference type="Pfam" id="PF07995">
    <property type="entry name" value="GSDH"/>
    <property type="match status" value="1"/>
</dbReference>
<proteinExistence type="predicted"/>
<dbReference type="InterPro" id="IPR012938">
    <property type="entry name" value="Glc/Sorbosone_DH"/>
</dbReference>
<comment type="caution">
    <text evidence="4">The sequence shown here is derived from an EMBL/GenBank/DDBJ whole genome shotgun (WGS) entry which is preliminary data.</text>
</comment>
<organism evidence="4 5">
    <name type="scientific">Kibdelosporangium philippinense</name>
    <dbReference type="NCBI Taxonomy" id="211113"/>
    <lineage>
        <taxon>Bacteria</taxon>
        <taxon>Bacillati</taxon>
        <taxon>Actinomycetota</taxon>
        <taxon>Actinomycetes</taxon>
        <taxon>Pseudonocardiales</taxon>
        <taxon>Pseudonocardiaceae</taxon>
        <taxon>Kibdelosporangium</taxon>
    </lineage>
</organism>
<protein>
    <submittedName>
        <fullName evidence="4">PQQ-dependent sugar dehydrogenase</fullName>
    </submittedName>
</protein>
<dbReference type="PROSITE" id="PS51257">
    <property type="entry name" value="PROKAR_LIPOPROTEIN"/>
    <property type="match status" value="1"/>
</dbReference>
<evidence type="ECO:0000259" key="3">
    <source>
        <dbReference type="Pfam" id="PF07995"/>
    </source>
</evidence>
<keyword evidence="2" id="KW-0732">Signal</keyword>
<dbReference type="InterPro" id="IPR011042">
    <property type="entry name" value="6-blade_b-propeller_TolB-like"/>
</dbReference>
<dbReference type="RefSeq" id="WP_233729413.1">
    <property type="nucleotide sequence ID" value="NZ_JAJVCN010000003.1"/>
</dbReference>
<gene>
    <name evidence="4" type="ORF">LWC34_34305</name>
</gene>
<dbReference type="SUPFAM" id="SSF63829">
    <property type="entry name" value="Calcium-dependent phosphotriesterase"/>
    <property type="match status" value="1"/>
</dbReference>
<dbReference type="Proteomes" id="UP001521150">
    <property type="component" value="Unassembled WGS sequence"/>
</dbReference>
<feature type="domain" description="Glucose/Sorbosone dehydrogenase" evidence="3">
    <location>
        <begin position="110"/>
        <end position="287"/>
    </location>
</feature>
<evidence type="ECO:0000256" key="1">
    <source>
        <dbReference type="SAM" id="MobiDB-lite"/>
    </source>
</evidence>
<evidence type="ECO:0000256" key="2">
    <source>
        <dbReference type="SAM" id="SignalP"/>
    </source>
</evidence>
<evidence type="ECO:0000313" key="5">
    <source>
        <dbReference type="Proteomes" id="UP001521150"/>
    </source>
</evidence>
<feature type="chain" id="PRO_5045719455" evidence="2">
    <location>
        <begin position="27"/>
        <end position="392"/>
    </location>
</feature>
<keyword evidence="5" id="KW-1185">Reference proteome</keyword>